<proteinExistence type="predicted"/>
<dbReference type="Proteomes" id="UP000095287">
    <property type="component" value="Unplaced"/>
</dbReference>
<evidence type="ECO:0000313" key="3">
    <source>
        <dbReference type="WBParaSite" id="L893_g5079.t1"/>
    </source>
</evidence>
<evidence type="ECO:0000256" key="1">
    <source>
        <dbReference type="SAM" id="MobiDB-lite"/>
    </source>
</evidence>
<sequence length="75" mass="8574">MKSIRDHQSSFTRTCDREDQQEGGGAKKESPRMALKEAWSLVVCKREPSASELAEARKRSQEMQAVEGIQEYDAW</sequence>
<evidence type="ECO:0000313" key="2">
    <source>
        <dbReference type="Proteomes" id="UP000095287"/>
    </source>
</evidence>
<dbReference type="WBParaSite" id="L893_g5079.t1">
    <property type="protein sequence ID" value="L893_g5079.t1"/>
    <property type="gene ID" value="L893_g5079"/>
</dbReference>
<accession>A0A1I8AF20</accession>
<name>A0A1I8AF20_9BILA</name>
<dbReference type="AlphaFoldDB" id="A0A1I8AF20"/>
<feature type="region of interest" description="Disordered" evidence="1">
    <location>
        <begin position="1"/>
        <end position="33"/>
    </location>
</feature>
<reference evidence="3" key="1">
    <citation type="submission" date="2016-11" db="UniProtKB">
        <authorList>
            <consortium name="WormBaseParasite"/>
        </authorList>
    </citation>
    <scope>IDENTIFICATION</scope>
</reference>
<keyword evidence="2" id="KW-1185">Reference proteome</keyword>
<feature type="region of interest" description="Disordered" evidence="1">
    <location>
        <begin position="55"/>
        <end position="75"/>
    </location>
</feature>
<organism evidence="2 3">
    <name type="scientific">Steinernema glaseri</name>
    <dbReference type="NCBI Taxonomy" id="37863"/>
    <lineage>
        <taxon>Eukaryota</taxon>
        <taxon>Metazoa</taxon>
        <taxon>Ecdysozoa</taxon>
        <taxon>Nematoda</taxon>
        <taxon>Chromadorea</taxon>
        <taxon>Rhabditida</taxon>
        <taxon>Tylenchina</taxon>
        <taxon>Panagrolaimomorpha</taxon>
        <taxon>Strongyloidoidea</taxon>
        <taxon>Steinernematidae</taxon>
        <taxon>Steinernema</taxon>
    </lineage>
</organism>
<protein>
    <submittedName>
        <fullName evidence="3">HMG box domain-containing protein</fullName>
    </submittedName>
</protein>